<dbReference type="Proteomes" id="UP001066276">
    <property type="component" value="Chromosome 3_2"/>
</dbReference>
<keyword evidence="2" id="KW-1185">Reference proteome</keyword>
<name>A0AAV7U1N7_PLEWA</name>
<evidence type="ECO:0000313" key="2">
    <source>
        <dbReference type="Proteomes" id="UP001066276"/>
    </source>
</evidence>
<proteinExistence type="predicted"/>
<dbReference type="EMBL" id="JANPWB010000006">
    <property type="protein sequence ID" value="KAJ1182321.1"/>
    <property type="molecule type" value="Genomic_DNA"/>
</dbReference>
<comment type="caution">
    <text evidence="1">The sequence shown here is derived from an EMBL/GenBank/DDBJ whole genome shotgun (WGS) entry which is preliminary data.</text>
</comment>
<gene>
    <name evidence="1" type="ORF">NDU88_007513</name>
</gene>
<organism evidence="1 2">
    <name type="scientific">Pleurodeles waltl</name>
    <name type="common">Iberian ribbed newt</name>
    <dbReference type="NCBI Taxonomy" id="8319"/>
    <lineage>
        <taxon>Eukaryota</taxon>
        <taxon>Metazoa</taxon>
        <taxon>Chordata</taxon>
        <taxon>Craniata</taxon>
        <taxon>Vertebrata</taxon>
        <taxon>Euteleostomi</taxon>
        <taxon>Amphibia</taxon>
        <taxon>Batrachia</taxon>
        <taxon>Caudata</taxon>
        <taxon>Salamandroidea</taxon>
        <taxon>Salamandridae</taxon>
        <taxon>Pleurodelinae</taxon>
        <taxon>Pleurodeles</taxon>
    </lineage>
</organism>
<protein>
    <submittedName>
        <fullName evidence="1">Uncharacterized protein</fullName>
    </submittedName>
</protein>
<evidence type="ECO:0000313" key="1">
    <source>
        <dbReference type="EMBL" id="KAJ1182321.1"/>
    </source>
</evidence>
<sequence length="101" mass="11761">MARLATFFMPVLESSTPESSCFREYRSRKPYTRHRRDGLFVLHSQVRIGLAKFPAYFPLAVLDVRATRSWARFRLHQSLLQGCNITSPRRQAERGGRTEMS</sequence>
<dbReference type="AlphaFoldDB" id="A0AAV7U1N7"/>
<accession>A0AAV7U1N7</accession>
<reference evidence="1" key="1">
    <citation type="journal article" date="2022" name="bioRxiv">
        <title>Sequencing and chromosome-scale assembly of the giantPleurodeles waltlgenome.</title>
        <authorList>
            <person name="Brown T."/>
            <person name="Elewa A."/>
            <person name="Iarovenko S."/>
            <person name="Subramanian E."/>
            <person name="Araus A.J."/>
            <person name="Petzold A."/>
            <person name="Susuki M."/>
            <person name="Suzuki K.-i.T."/>
            <person name="Hayashi T."/>
            <person name="Toyoda A."/>
            <person name="Oliveira C."/>
            <person name="Osipova E."/>
            <person name="Leigh N.D."/>
            <person name="Simon A."/>
            <person name="Yun M.H."/>
        </authorList>
    </citation>
    <scope>NUCLEOTIDE SEQUENCE</scope>
    <source>
        <strain evidence="1">20211129_DDA</strain>
        <tissue evidence="1">Liver</tissue>
    </source>
</reference>